<feature type="transmembrane region" description="Helical" evidence="11">
    <location>
        <begin position="383"/>
        <end position="412"/>
    </location>
</feature>
<keyword evidence="9 11" id="KW-0482">Metalloprotease</keyword>
<reference evidence="13 14" key="1">
    <citation type="submission" date="2017-10" db="EMBL/GenBank/DDBJ databases">
        <title>Novel microbial diversity and functional potential in the marine mammal oral microbiome.</title>
        <authorList>
            <person name="Dudek N.K."/>
            <person name="Sun C.L."/>
            <person name="Burstein D."/>
            <person name="Kantor R.S."/>
            <person name="Aliaga Goltsman D.S."/>
            <person name="Bik E.M."/>
            <person name="Thomas B.C."/>
            <person name="Banfield J.F."/>
            <person name="Relman D.A."/>
        </authorList>
    </citation>
    <scope>NUCLEOTIDE SEQUENCE [LARGE SCALE GENOMIC DNA]</scope>
    <source>
        <strain evidence="13">DOLJORAL78_47_21</strain>
    </source>
</reference>
<dbReference type="GO" id="GO:0046872">
    <property type="term" value="F:metal ion binding"/>
    <property type="evidence" value="ECO:0007669"/>
    <property type="project" value="UniProtKB-KW"/>
</dbReference>
<proteinExistence type="inferred from homology"/>
<keyword evidence="5 11" id="KW-0812">Transmembrane</keyword>
<dbReference type="NCBIfam" id="TIGR00054">
    <property type="entry name" value="RIP metalloprotease RseP"/>
    <property type="match status" value="1"/>
</dbReference>
<evidence type="ECO:0000256" key="2">
    <source>
        <dbReference type="ARBA" id="ARBA00004141"/>
    </source>
</evidence>
<comment type="cofactor">
    <cofactor evidence="1 11">
        <name>Zn(2+)</name>
        <dbReference type="ChEBI" id="CHEBI:29105"/>
    </cofactor>
</comment>
<sequence length="451" mass="49152">MELLHTIFVTILTLGILVTIHEWGHFYVARRCGVRVLKFSVGFGKALFAWKDKTGTEYAIAAIPLGGYVKMLDEREGDVPSDQLGQAFNRKPVVQRIAIVAAGPVVNLAFALFAYWFMFIYGVSTVAPVIGAVSEGSVAAQAGLPLNSEIVAIDGKETHSWDEVNLRLASRVGESGQVDLALRESDTSLVKQYAVSIQNWRVDVDRESPVAAFGIQPWRPRVPAVIGRIVEGGAASQSGLLLQDEVLSVDGNAIADWYAFVQVVRASAGKELNLLLSRQGERQMITLIPELKVADNGQRYGYIGAAASPVEWPEEYRRYIGYGFFAALEQAHNKTLQMITLTLDSIWKMIEGVISVKNLSGPITIAKVASASAASGLESYISFLAYLSISLGILNLLPIPVLDGGHLLYYGVELVTGKPVSEKVQLLGLKVGMVLLFSLMFLALFNDFMRL</sequence>
<evidence type="ECO:0000259" key="12">
    <source>
        <dbReference type="SMART" id="SM00228"/>
    </source>
</evidence>
<evidence type="ECO:0000256" key="8">
    <source>
        <dbReference type="ARBA" id="ARBA00022989"/>
    </source>
</evidence>
<comment type="subcellular location">
    <subcellularLocation>
        <location evidence="2">Membrane</location>
        <topology evidence="2">Multi-pass membrane protein</topology>
    </subcellularLocation>
</comment>
<keyword evidence="6 11" id="KW-0378">Hydrolase</keyword>
<keyword evidence="4" id="KW-0645">Protease</keyword>
<protein>
    <recommendedName>
        <fullName evidence="11">Zinc metalloprotease</fullName>
        <ecNumber evidence="11">3.4.24.-</ecNumber>
    </recommendedName>
</protein>
<evidence type="ECO:0000256" key="3">
    <source>
        <dbReference type="ARBA" id="ARBA00007931"/>
    </source>
</evidence>
<dbReference type="GO" id="GO:0016020">
    <property type="term" value="C:membrane"/>
    <property type="evidence" value="ECO:0007669"/>
    <property type="project" value="UniProtKB-SubCell"/>
</dbReference>
<dbReference type="SMART" id="SM00228">
    <property type="entry name" value="PDZ"/>
    <property type="match status" value="2"/>
</dbReference>
<dbReference type="NCBIfam" id="NF008046">
    <property type="entry name" value="PRK10779.1"/>
    <property type="match status" value="1"/>
</dbReference>
<dbReference type="Proteomes" id="UP000243469">
    <property type="component" value="Unassembled WGS sequence"/>
</dbReference>
<keyword evidence="10 11" id="KW-0472">Membrane</keyword>
<keyword evidence="7 11" id="KW-0862">Zinc</keyword>
<evidence type="ECO:0000256" key="10">
    <source>
        <dbReference type="ARBA" id="ARBA00023136"/>
    </source>
</evidence>
<evidence type="ECO:0000256" key="11">
    <source>
        <dbReference type="RuleBase" id="RU362031"/>
    </source>
</evidence>
<dbReference type="Pfam" id="PF02163">
    <property type="entry name" value="Peptidase_M50"/>
    <property type="match status" value="1"/>
</dbReference>
<comment type="similarity">
    <text evidence="3 11">Belongs to the peptidase M50B family.</text>
</comment>
<dbReference type="PANTHER" id="PTHR42837:SF2">
    <property type="entry name" value="MEMBRANE METALLOPROTEASE ARASP2, CHLOROPLASTIC-RELATED"/>
    <property type="match status" value="1"/>
</dbReference>
<keyword evidence="11" id="KW-0479">Metal-binding</keyword>
<dbReference type="Gene3D" id="2.30.42.10">
    <property type="match status" value="2"/>
</dbReference>
<evidence type="ECO:0000256" key="9">
    <source>
        <dbReference type="ARBA" id="ARBA00023049"/>
    </source>
</evidence>
<evidence type="ECO:0000256" key="5">
    <source>
        <dbReference type="ARBA" id="ARBA00022692"/>
    </source>
</evidence>
<feature type="transmembrane region" description="Helical" evidence="11">
    <location>
        <begin position="6"/>
        <end position="28"/>
    </location>
</feature>
<dbReference type="EMBL" id="PDSH01000014">
    <property type="protein sequence ID" value="PIE24981.1"/>
    <property type="molecule type" value="Genomic_DNA"/>
</dbReference>
<dbReference type="InterPro" id="IPR004387">
    <property type="entry name" value="Pept_M50_Zn"/>
</dbReference>
<dbReference type="InterPro" id="IPR001478">
    <property type="entry name" value="PDZ"/>
</dbReference>
<evidence type="ECO:0000313" key="13">
    <source>
        <dbReference type="EMBL" id="PIE24981.1"/>
    </source>
</evidence>
<dbReference type="InterPro" id="IPR008915">
    <property type="entry name" value="Peptidase_M50"/>
</dbReference>
<dbReference type="AlphaFoldDB" id="A0A2G6JNJ0"/>
<feature type="transmembrane region" description="Helical" evidence="11">
    <location>
        <begin position="97"/>
        <end position="118"/>
    </location>
</feature>
<dbReference type="InterPro" id="IPR036034">
    <property type="entry name" value="PDZ_sf"/>
</dbReference>
<evidence type="ECO:0000256" key="7">
    <source>
        <dbReference type="ARBA" id="ARBA00022833"/>
    </source>
</evidence>
<dbReference type="PANTHER" id="PTHR42837">
    <property type="entry name" value="REGULATOR OF SIGMA-E PROTEASE RSEP"/>
    <property type="match status" value="1"/>
</dbReference>
<accession>A0A2G6JNJ0</accession>
<dbReference type="GO" id="GO:0004222">
    <property type="term" value="F:metalloendopeptidase activity"/>
    <property type="evidence" value="ECO:0007669"/>
    <property type="project" value="InterPro"/>
</dbReference>
<feature type="domain" description="PDZ" evidence="12">
    <location>
        <begin position="119"/>
        <end position="186"/>
    </location>
</feature>
<dbReference type="SUPFAM" id="SSF50156">
    <property type="entry name" value="PDZ domain-like"/>
    <property type="match status" value="2"/>
</dbReference>
<evidence type="ECO:0000256" key="6">
    <source>
        <dbReference type="ARBA" id="ARBA00022801"/>
    </source>
</evidence>
<dbReference type="CDD" id="cd23081">
    <property type="entry name" value="cpPDZ_EcRseP-like"/>
    <property type="match status" value="1"/>
</dbReference>
<gene>
    <name evidence="13" type="ORF">CSA60_02320</name>
</gene>
<comment type="caution">
    <text evidence="13">The sequence shown here is derived from an EMBL/GenBank/DDBJ whole genome shotgun (WGS) entry which is preliminary data.</text>
</comment>
<feature type="domain" description="PDZ" evidence="12">
    <location>
        <begin position="191"/>
        <end position="280"/>
    </location>
</feature>
<evidence type="ECO:0000256" key="4">
    <source>
        <dbReference type="ARBA" id="ARBA00022670"/>
    </source>
</evidence>
<evidence type="ECO:0000313" key="14">
    <source>
        <dbReference type="Proteomes" id="UP000243469"/>
    </source>
</evidence>
<dbReference type="GO" id="GO:0006508">
    <property type="term" value="P:proteolysis"/>
    <property type="evidence" value="ECO:0007669"/>
    <property type="project" value="UniProtKB-KW"/>
</dbReference>
<name>A0A2G6JNJ0_NEPCE</name>
<evidence type="ECO:0000256" key="1">
    <source>
        <dbReference type="ARBA" id="ARBA00001947"/>
    </source>
</evidence>
<dbReference type="EC" id="3.4.24.-" evidence="11"/>
<dbReference type="CDD" id="cd06163">
    <property type="entry name" value="S2P-M50_PDZ_RseP-like"/>
    <property type="match status" value="2"/>
</dbReference>
<organism evidence="13 14">
    <name type="scientific">Neptuniibacter caesariensis</name>
    <dbReference type="NCBI Taxonomy" id="207954"/>
    <lineage>
        <taxon>Bacteria</taxon>
        <taxon>Pseudomonadati</taxon>
        <taxon>Pseudomonadota</taxon>
        <taxon>Gammaproteobacteria</taxon>
        <taxon>Oceanospirillales</taxon>
        <taxon>Oceanospirillaceae</taxon>
        <taxon>Neptuniibacter</taxon>
    </lineage>
</organism>
<keyword evidence="8 11" id="KW-1133">Transmembrane helix</keyword>
<feature type="transmembrane region" description="Helical" evidence="11">
    <location>
        <begin position="424"/>
        <end position="445"/>
    </location>
</feature>